<dbReference type="PANTHER" id="PTHR33710:SF62">
    <property type="entry name" value="DUF4283 DOMAIN PROTEIN"/>
    <property type="match status" value="1"/>
</dbReference>
<dbReference type="InterPro" id="IPR036691">
    <property type="entry name" value="Endo/exonu/phosph_ase_sf"/>
</dbReference>
<reference evidence="2" key="1">
    <citation type="submission" date="2025-08" db="UniProtKB">
        <authorList>
            <consortium name="RefSeq"/>
        </authorList>
    </citation>
    <scope>IDENTIFICATION</scope>
    <source>
        <tissue evidence="2">Leaves</tissue>
    </source>
</reference>
<proteinExistence type="predicted"/>
<sequence>MESLRGALKKCGLYDMGWEGSRFTWSNEHGDSTFIKERLDRGVANVEWINMFNKAKVEVMVARTSDHKPILISCWKDCKRSNNESQRMFRYEMAWGSDEECKQRVKEEWSKDVGQCINLKEIQNCLQKSQVVLSKWCRLKASENEKKIREKTAVLKELQNDEGQHNVNDVKILQREVGELLAKESEMWR</sequence>
<organism evidence="1 2">
    <name type="scientific">Juglans regia</name>
    <name type="common">English walnut</name>
    <dbReference type="NCBI Taxonomy" id="51240"/>
    <lineage>
        <taxon>Eukaryota</taxon>
        <taxon>Viridiplantae</taxon>
        <taxon>Streptophyta</taxon>
        <taxon>Embryophyta</taxon>
        <taxon>Tracheophyta</taxon>
        <taxon>Spermatophyta</taxon>
        <taxon>Magnoliopsida</taxon>
        <taxon>eudicotyledons</taxon>
        <taxon>Gunneridae</taxon>
        <taxon>Pentapetalae</taxon>
        <taxon>rosids</taxon>
        <taxon>fabids</taxon>
        <taxon>Fagales</taxon>
        <taxon>Juglandaceae</taxon>
        <taxon>Juglans</taxon>
    </lineage>
</organism>
<keyword evidence="1" id="KW-1185">Reference proteome</keyword>
<dbReference type="OrthoDB" id="1935929at2759"/>
<protein>
    <submittedName>
        <fullName evidence="2">Uncharacterized protein LOC118347703</fullName>
    </submittedName>
</protein>
<dbReference type="SUPFAM" id="SSF56219">
    <property type="entry name" value="DNase I-like"/>
    <property type="match status" value="1"/>
</dbReference>
<dbReference type="Proteomes" id="UP000235220">
    <property type="component" value="Chromosome 2"/>
</dbReference>
<evidence type="ECO:0000313" key="2">
    <source>
        <dbReference type="RefSeq" id="XP_035543630.1"/>
    </source>
</evidence>
<dbReference type="PANTHER" id="PTHR33710">
    <property type="entry name" value="BNAC02G09200D PROTEIN"/>
    <property type="match status" value="1"/>
</dbReference>
<evidence type="ECO:0000313" key="1">
    <source>
        <dbReference type="Proteomes" id="UP000235220"/>
    </source>
</evidence>
<dbReference type="KEGG" id="jre:118347703"/>
<name>A0A6P9E689_JUGRE</name>
<dbReference type="AlphaFoldDB" id="A0A6P9E689"/>
<dbReference type="Gene3D" id="3.60.10.10">
    <property type="entry name" value="Endonuclease/exonuclease/phosphatase"/>
    <property type="match status" value="1"/>
</dbReference>
<accession>A0A6P9E689</accession>
<dbReference type="RefSeq" id="XP_035543630.1">
    <property type="nucleotide sequence ID" value="XM_035687737.1"/>
</dbReference>
<dbReference type="InParanoid" id="A0A6P9E689"/>
<dbReference type="GeneID" id="118347703"/>
<gene>
    <name evidence="2" type="primary">LOC118347703</name>
</gene>